<feature type="domain" description="HTH cro/C1-type" evidence="1">
    <location>
        <begin position="2"/>
        <end position="29"/>
    </location>
</feature>
<accession>A0A1B2I1H5</accession>
<evidence type="ECO:0000259" key="1">
    <source>
        <dbReference type="Pfam" id="PF01381"/>
    </source>
</evidence>
<dbReference type="EMBL" id="CP016757">
    <property type="protein sequence ID" value="ANZ43825.1"/>
    <property type="molecule type" value="Genomic_DNA"/>
</dbReference>
<keyword evidence="3" id="KW-1185">Reference proteome</keyword>
<dbReference type="KEGG" id="cpor:BED41_01135"/>
<evidence type="ECO:0000313" key="2">
    <source>
        <dbReference type="EMBL" id="ANZ43825.1"/>
    </source>
</evidence>
<name>A0A1B2I1H5_9BACT</name>
<dbReference type="AlphaFoldDB" id="A0A1B2I1H5"/>
<dbReference type="Pfam" id="PF01381">
    <property type="entry name" value="HTH_3"/>
    <property type="match status" value="1"/>
</dbReference>
<reference evidence="2" key="1">
    <citation type="submission" date="2016-08" db="EMBL/GenBank/DDBJ databases">
        <title>Complete genome of Cloacibacillus porcorum.</title>
        <authorList>
            <person name="Looft T."/>
            <person name="Bayles D.O."/>
            <person name="Alt D.P."/>
        </authorList>
    </citation>
    <scope>NUCLEOTIDE SEQUENCE [LARGE SCALE GENOMIC DNA]</scope>
    <source>
        <strain evidence="2">CL-84</strain>
    </source>
</reference>
<organism evidence="2 3">
    <name type="scientific">Cloacibacillus porcorum</name>
    <dbReference type="NCBI Taxonomy" id="1197717"/>
    <lineage>
        <taxon>Bacteria</taxon>
        <taxon>Thermotogati</taxon>
        <taxon>Synergistota</taxon>
        <taxon>Synergistia</taxon>
        <taxon>Synergistales</taxon>
        <taxon>Synergistaceae</taxon>
        <taxon>Cloacibacillus</taxon>
    </lineage>
</organism>
<sequence>MDISPAYYSELERGKKEPSYRILIQIVERSGRGLAYWLDAEALSAPEDAARLSSGTASDEKMRPLTVPEITTMLGRVWYSIDSASAFSGADREIIADMLDACRRSLDRSGKENI</sequence>
<evidence type="ECO:0000313" key="3">
    <source>
        <dbReference type="Proteomes" id="UP000093044"/>
    </source>
</evidence>
<protein>
    <recommendedName>
        <fullName evidence="1">HTH cro/C1-type domain-containing protein</fullName>
    </recommendedName>
</protein>
<proteinExistence type="predicted"/>
<gene>
    <name evidence="2" type="ORF">BED41_01135</name>
</gene>
<dbReference type="Proteomes" id="UP000093044">
    <property type="component" value="Chromosome"/>
</dbReference>
<dbReference type="InterPro" id="IPR001387">
    <property type="entry name" value="Cro/C1-type_HTH"/>
</dbReference>